<accession>A0ABT9XZX0</accession>
<reference evidence="1 2" key="1">
    <citation type="submission" date="2023-07" db="EMBL/GenBank/DDBJ databases">
        <title>Genomic Encyclopedia of Type Strains, Phase IV (KMG-IV): sequencing the most valuable type-strain genomes for metagenomic binning, comparative biology and taxonomic classification.</title>
        <authorList>
            <person name="Goeker M."/>
        </authorList>
    </citation>
    <scope>NUCLEOTIDE SEQUENCE [LARGE SCALE GENOMIC DNA]</scope>
    <source>
        <strain evidence="1 2">DSM 27594</strain>
    </source>
</reference>
<evidence type="ECO:0000313" key="2">
    <source>
        <dbReference type="Proteomes" id="UP001224122"/>
    </source>
</evidence>
<organism evidence="1 2">
    <name type="scientific">Neobacillus ginsengisoli</name>
    <dbReference type="NCBI Taxonomy" id="904295"/>
    <lineage>
        <taxon>Bacteria</taxon>
        <taxon>Bacillati</taxon>
        <taxon>Bacillota</taxon>
        <taxon>Bacilli</taxon>
        <taxon>Bacillales</taxon>
        <taxon>Bacillaceae</taxon>
        <taxon>Neobacillus</taxon>
    </lineage>
</organism>
<proteinExistence type="predicted"/>
<gene>
    <name evidence="1" type="ORF">J2S10_004245</name>
</gene>
<dbReference type="Proteomes" id="UP001224122">
    <property type="component" value="Unassembled WGS sequence"/>
</dbReference>
<sequence>MKKMLFYTVLLLIPLYSYQINAYASTKSREEYEKLGMLFGI</sequence>
<protein>
    <submittedName>
        <fullName evidence="1">Uncharacterized protein</fullName>
    </submittedName>
</protein>
<dbReference type="EMBL" id="JAUSTW010000008">
    <property type="protein sequence ID" value="MDQ0201039.1"/>
    <property type="molecule type" value="Genomic_DNA"/>
</dbReference>
<keyword evidence="2" id="KW-1185">Reference proteome</keyword>
<evidence type="ECO:0000313" key="1">
    <source>
        <dbReference type="EMBL" id="MDQ0201039.1"/>
    </source>
</evidence>
<name>A0ABT9XZX0_9BACI</name>
<comment type="caution">
    <text evidence="1">The sequence shown here is derived from an EMBL/GenBank/DDBJ whole genome shotgun (WGS) entry which is preliminary data.</text>
</comment>